<dbReference type="Proteomes" id="UP000236286">
    <property type="component" value="Unassembled WGS sequence"/>
</dbReference>
<evidence type="ECO:0000313" key="1">
    <source>
        <dbReference type="EMBL" id="PNG26107.1"/>
    </source>
</evidence>
<organism evidence="1 2">
    <name type="scientific">Methylocella silvestris</name>
    <dbReference type="NCBI Taxonomy" id="199596"/>
    <lineage>
        <taxon>Bacteria</taxon>
        <taxon>Pseudomonadati</taxon>
        <taxon>Pseudomonadota</taxon>
        <taxon>Alphaproteobacteria</taxon>
        <taxon>Hyphomicrobiales</taxon>
        <taxon>Beijerinckiaceae</taxon>
        <taxon>Methylocella</taxon>
    </lineage>
</organism>
<evidence type="ECO:0000313" key="2">
    <source>
        <dbReference type="Proteomes" id="UP000236286"/>
    </source>
</evidence>
<gene>
    <name evidence="1" type="ORF">CR492_09640</name>
</gene>
<name>A0A2J7TH80_METSI</name>
<comment type="caution">
    <text evidence="1">The sequence shown here is derived from an EMBL/GenBank/DDBJ whole genome shotgun (WGS) entry which is preliminary data.</text>
</comment>
<sequence length="181" mass="19999">MTDRMRVKFSGQAGYEVDCGHHKKTRVVFGMIDDEKTTVAWYLFTSTADKKSQKECAANDAPAAVKFGYRTDIGRTIPHSFEKKIAMNELAKNPKGTYATLNMDSTATSRMIGYRIDKLKTKAGEVVTFPFGTQQDSQPSRAGEDIEGKVLFLETASFDEKKFHLGPQGKDSQILITGGAT</sequence>
<reference evidence="1 2" key="1">
    <citation type="submission" date="2017-10" db="EMBL/GenBank/DDBJ databases">
        <title>Genome announcement of Methylocella silvestris TVC from permafrost.</title>
        <authorList>
            <person name="Wang J."/>
            <person name="Geng K."/>
            <person name="Ul-Haque F."/>
            <person name="Crombie A.T."/>
            <person name="Street L.E."/>
            <person name="Wookey P.A."/>
            <person name="Murrell J.C."/>
            <person name="Pratscher J."/>
        </authorList>
    </citation>
    <scope>NUCLEOTIDE SEQUENCE [LARGE SCALE GENOMIC DNA]</scope>
    <source>
        <strain evidence="1 2">TVC</strain>
    </source>
</reference>
<dbReference type="EMBL" id="PDZR01000009">
    <property type="protein sequence ID" value="PNG26107.1"/>
    <property type="molecule type" value="Genomic_DNA"/>
</dbReference>
<accession>A0A2J7TH80</accession>
<protein>
    <submittedName>
        <fullName evidence="1">Uncharacterized protein</fullName>
    </submittedName>
</protein>
<dbReference type="OrthoDB" id="9820631at2"/>
<dbReference type="AlphaFoldDB" id="A0A2J7TH80"/>
<proteinExistence type="predicted"/>